<evidence type="ECO:0000313" key="3">
    <source>
        <dbReference type="Proteomes" id="UP000031056"/>
    </source>
</evidence>
<dbReference type="InParanoid" id="A0A0B2UEP7"/>
<evidence type="ECO:0000313" key="2">
    <source>
        <dbReference type="EMBL" id="KHN69561.1"/>
    </source>
</evidence>
<dbReference type="EMBL" id="JOKQ01000006">
    <property type="protein sequence ID" value="KHN69561.1"/>
    <property type="molecule type" value="Genomic_DNA"/>
</dbReference>
<dbReference type="OrthoDB" id="412781at2759"/>
<gene>
    <name evidence="2" type="ORF">M896_060600</name>
</gene>
<dbReference type="InterPro" id="IPR011990">
    <property type="entry name" value="TPR-like_helical_dom_sf"/>
</dbReference>
<dbReference type="GeneID" id="26261931"/>
<proteinExistence type="predicted"/>
<name>A0A0B2UEP7_9MICR</name>
<dbReference type="Gene3D" id="1.25.40.10">
    <property type="entry name" value="Tetratricopeptide repeat domain"/>
    <property type="match status" value="1"/>
</dbReference>
<protein>
    <submittedName>
        <fullName evidence="2">Uncharacterized protein</fullName>
    </submittedName>
</protein>
<feature type="region of interest" description="Disordered" evidence="1">
    <location>
        <begin position="312"/>
        <end position="335"/>
    </location>
</feature>
<keyword evidence="3" id="KW-1185">Reference proteome</keyword>
<dbReference type="AlphaFoldDB" id="A0A0B2UEP7"/>
<feature type="compositionally biased region" description="Basic and acidic residues" evidence="1">
    <location>
        <begin position="312"/>
        <end position="321"/>
    </location>
</feature>
<dbReference type="Proteomes" id="UP000031056">
    <property type="component" value="Unassembled WGS sequence"/>
</dbReference>
<accession>A0A0B2UEP7</accession>
<dbReference type="HOGENOM" id="CLU_468527_0_0_1"/>
<dbReference type="STRING" id="1354746.A0A0B2UEP7"/>
<comment type="caution">
    <text evidence="2">The sequence shown here is derived from an EMBL/GenBank/DDBJ whole genome shotgun (WGS) entry which is preliminary data.</text>
</comment>
<dbReference type="VEuPathDB" id="MicrosporidiaDB:M896_060600"/>
<organism evidence="2 3">
    <name type="scientific">Ordospora colligata OC4</name>
    <dbReference type="NCBI Taxonomy" id="1354746"/>
    <lineage>
        <taxon>Eukaryota</taxon>
        <taxon>Fungi</taxon>
        <taxon>Fungi incertae sedis</taxon>
        <taxon>Microsporidia</taxon>
        <taxon>Ordosporidae</taxon>
        <taxon>Ordospora</taxon>
    </lineage>
</organism>
<sequence>MKLFGHKSTYLYGKIHGSKFITPMETYKIEKLTVSAGMHPVRYRNRVEIFYVEPIFNSYLVSKEESVCVLFSVDGKVTITRDDVSEGVLYTFKILKETDDLREAEIYKFNALHPGFRTQGEVKWKNDENGKMRCFVDTKYGEGFLVLQNNSGNRNVEVVLFKKDRHLHFVQVGDPVSGIISMTVSGELCTGKYLVKDQNVKGLMIGNFKHAVGDVVRCVVKDVNLGNYLFEEYIELKIGDQIEAKVKRYGKKKICVEYKGNEGYIAVKEGNPKRYGEVISGIICDLKNKMFVMKIDIKDDTMIRDKHSNKYDSNDKIIENHKKQKKQERRDKDRTNITRVDLSVPFDIEDEMEQDVEKKVIGDSKTLEAERKRKSVINEDDIVMEIKAHPGSAMPVIKYMQYKIEIEEHDAPRQIFEKHVARMEGDEKDKLCIAYVNYLVFVNDDEWIKTVRRLSKICNPKFLEVVSLNTDDEDVLKLYFDTDASRKSFGMYLEKLFKENENNAIAFVESHLEFLSTSIDLVYKYCNNPRMIVERLITDKKDAWIAYIKNESGVYLRSLYRRVVDKKWKVNDMKEFYKMWLEYEKENDGNVEEVKLRAKEYVNKVKKDQC</sequence>
<dbReference type="RefSeq" id="XP_014563603.1">
    <property type="nucleotide sequence ID" value="XM_014708117.1"/>
</dbReference>
<evidence type="ECO:0000256" key="1">
    <source>
        <dbReference type="SAM" id="MobiDB-lite"/>
    </source>
</evidence>
<reference evidence="2 3" key="1">
    <citation type="journal article" date="2014" name="MBio">
        <title>The Ordospora colligata genome; evolution of extreme reduction in microsporidia and host-to-parasite horizontal gene transfer.</title>
        <authorList>
            <person name="Pombert J.-F."/>
            <person name="Haag K.L."/>
            <person name="Beidas S."/>
            <person name="Ebert D."/>
            <person name="Keeling P.J."/>
        </authorList>
    </citation>
    <scope>NUCLEOTIDE SEQUENCE [LARGE SCALE GENOMIC DNA]</scope>
    <source>
        <strain evidence="2 3">OC4</strain>
    </source>
</reference>